<gene>
    <name evidence="2" type="ORF">Pme01_07350</name>
</gene>
<proteinExistence type="predicted"/>
<dbReference type="Gene3D" id="3.40.50.720">
    <property type="entry name" value="NAD(P)-binding Rossmann-like Domain"/>
    <property type="match status" value="1"/>
</dbReference>
<evidence type="ECO:0000313" key="3">
    <source>
        <dbReference type="Proteomes" id="UP000599074"/>
    </source>
</evidence>
<dbReference type="Proteomes" id="UP000599074">
    <property type="component" value="Unassembled WGS sequence"/>
</dbReference>
<dbReference type="InterPro" id="IPR001509">
    <property type="entry name" value="Epimerase_deHydtase"/>
</dbReference>
<evidence type="ECO:0000313" key="2">
    <source>
        <dbReference type="EMBL" id="GII21138.1"/>
    </source>
</evidence>
<organism evidence="2 3">
    <name type="scientific">Planosporangium mesophilum</name>
    <dbReference type="NCBI Taxonomy" id="689768"/>
    <lineage>
        <taxon>Bacteria</taxon>
        <taxon>Bacillati</taxon>
        <taxon>Actinomycetota</taxon>
        <taxon>Actinomycetes</taxon>
        <taxon>Micromonosporales</taxon>
        <taxon>Micromonosporaceae</taxon>
        <taxon>Planosporangium</taxon>
    </lineage>
</organism>
<name>A0A8J3X1Q1_9ACTN</name>
<dbReference type="SUPFAM" id="SSF51735">
    <property type="entry name" value="NAD(P)-binding Rossmann-fold domains"/>
    <property type="match status" value="1"/>
</dbReference>
<feature type="domain" description="NAD-dependent epimerase/dehydratase" evidence="1">
    <location>
        <begin position="6"/>
        <end position="207"/>
    </location>
</feature>
<comment type="caution">
    <text evidence="2">The sequence shown here is derived from an EMBL/GenBank/DDBJ whole genome shotgun (WGS) entry which is preliminary data.</text>
</comment>
<keyword evidence="3" id="KW-1185">Reference proteome</keyword>
<dbReference type="Pfam" id="PF01370">
    <property type="entry name" value="Epimerase"/>
    <property type="match status" value="1"/>
</dbReference>
<accession>A0A8J3X1Q1</accession>
<dbReference type="EMBL" id="BOON01000005">
    <property type="protein sequence ID" value="GII21138.1"/>
    <property type="molecule type" value="Genomic_DNA"/>
</dbReference>
<sequence length="310" mass="32817">MSLHVVVGAGPVGTGVARILAEQGELVRIVTRRGGGPAHPAIERVAADAADAGRLRELSAGAVALYNCANPPYHRWPTDWPPIANAMLGAAEASGAVLTITGTLYGYGPVNGPMTEETPLAATSRKGRVRIGMWRDALTAHRAGRVRVTEVRGSDYIGAGAASIFSAIILPAMAKGRTARVPADVDAPHSFTYTGDMARMLVTAARDERAWGRAWHAPTSPALSVRDLAQRYFRVAGHPGVKVTALPRAALYLAAPFNPFVRELIEMDYQFRAPFVLDSSAATGTFGLTATPLDETLAEIATAARSRPRS</sequence>
<evidence type="ECO:0000259" key="1">
    <source>
        <dbReference type="Pfam" id="PF01370"/>
    </source>
</evidence>
<protein>
    <submittedName>
        <fullName evidence="2">NAD-dependent epimerase</fullName>
    </submittedName>
</protein>
<dbReference type="InterPro" id="IPR036291">
    <property type="entry name" value="NAD(P)-bd_dom_sf"/>
</dbReference>
<reference evidence="2" key="1">
    <citation type="submission" date="2021-01" db="EMBL/GenBank/DDBJ databases">
        <title>Whole genome shotgun sequence of Planosporangium mesophilum NBRC 109066.</title>
        <authorList>
            <person name="Komaki H."/>
            <person name="Tamura T."/>
        </authorList>
    </citation>
    <scope>NUCLEOTIDE SEQUENCE</scope>
    <source>
        <strain evidence="2">NBRC 109066</strain>
    </source>
</reference>
<dbReference type="RefSeq" id="WP_168112660.1">
    <property type="nucleotide sequence ID" value="NZ_BOON01000005.1"/>
</dbReference>
<dbReference type="AlphaFoldDB" id="A0A8J3X1Q1"/>